<evidence type="ECO:0000313" key="2">
    <source>
        <dbReference type="Proteomes" id="UP001596099"/>
    </source>
</evidence>
<organism evidence="1 2">
    <name type="scientific">Halomarina salina</name>
    <dbReference type="NCBI Taxonomy" id="1872699"/>
    <lineage>
        <taxon>Archaea</taxon>
        <taxon>Methanobacteriati</taxon>
        <taxon>Methanobacteriota</taxon>
        <taxon>Stenosarchaea group</taxon>
        <taxon>Halobacteria</taxon>
        <taxon>Halobacteriales</taxon>
        <taxon>Natronomonadaceae</taxon>
        <taxon>Halomarina</taxon>
    </lineage>
</organism>
<reference evidence="1 2" key="1">
    <citation type="journal article" date="2019" name="Int. J. Syst. Evol. Microbiol.">
        <title>The Global Catalogue of Microorganisms (GCM) 10K type strain sequencing project: providing services to taxonomists for standard genome sequencing and annotation.</title>
        <authorList>
            <consortium name="The Broad Institute Genomics Platform"/>
            <consortium name="The Broad Institute Genome Sequencing Center for Infectious Disease"/>
            <person name="Wu L."/>
            <person name="Ma J."/>
        </authorList>
    </citation>
    <scope>NUCLEOTIDE SEQUENCE [LARGE SCALE GENOMIC DNA]</scope>
    <source>
        <strain evidence="1 2">CGMCC 1.12543</strain>
    </source>
</reference>
<dbReference type="PANTHER" id="PTHR31118:SF32">
    <property type="entry name" value="KYNURENINE FORMAMIDASE"/>
    <property type="match status" value="1"/>
</dbReference>
<dbReference type="Pfam" id="PF04199">
    <property type="entry name" value="Cyclase"/>
    <property type="match status" value="1"/>
</dbReference>
<dbReference type="SUPFAM" id="SSF102198">
    <property type="entry name" value="Putative cyclase"/>
    <property type="match status" value="1"/>
</dbReference>
<comment type="caution">
    <text evidence="1">The sequence shown here is derived from an EMBL/GenBank/DDBJ whole genome shotgun (WGS) entry which is preliminary data.</text>
</comment>
<dbReference type="Gene3D" id="3.50.30.50">
    <property type="entry name" value="Putative cyclase"/>
    <property type="match status" value="1"/>
</dbReference>
<dbReference type="InterPro" id="IPR007325">
    <property type="entry name" value="KFase/CYL"/>
</dbReference>
<dbReference type="EC" id="3.5.-.-" evidence="1"/>
<dbReference type="AlphaFoldDB" id="A0ABD5RQ46"/>
<keyword evidence="2" id="KW-1185">Reference proteome</keyword>
<sequence length="205" mass="22796">MTLYDLSHTIEPGMPTYPGDPVIEMYPNATHAEEGFRLTAFGLSTHTGTHVDAPVHVEPDGKPLSAFPIDRFHYDARLVHCDVGSEEVITPDHLPEDEDDVDLYVFETGWSDHWGDIVYFEHPYLGPECAKVCAEREVDVAVDCPSVDPVGGDLLAHHELFREERLVIENVVNLTDLPDRFTVHAYPLPLDDADGAPARVVAEVN</sequence>
<dbReference type="RefSeq" id="WP_247415615.1">
    <property type="nucleotide sequence ID" value="NZ_JALLGW010000001.1"/>
</dbReference>
<dbReference type="PANTHER" id="PTHR31118">
    <property type="entry name" value="CYCLASE-LIKE PROTEIN 2"/>
    <property type="match status" value="1"/>
</dbReference>
<name>A0ABD5RQ46_9EURY</name>
<dbReference type="GO" id="GO:0016787">
    <property type="term" value="F:hydrolase activity"/>
    <property type="evidence" value="ECO:0007669"/>
    <property type="project" value="UniProtKB-KW"/>
</dbReference>
<dbReference type="EMBL" id="JBHSQH010000001">
    <property type="protein sequence ID" value="MFC5972379.1"/>
    <property type="molecule type" value="Genomic_DNA"/>
</dbReference>
<dbReference type="InterPro" id="IPR037175">
    <property type="entry name" value="KFase_sf"/>
</dbReference>
<evidence type="ECO:0000313" key="1">
    <source>
        <dbReference type="EMBL" id="MFC5972379.1"/>
    </source>
</evidence>
<dbReference type="Proteomes" id="UP001596099">
    <property type="component" value="Unassembled WGS sequence"/>
</dbReference>
<proteinExistence type="predicted"/>
<keyword evidence="1" id="KW-0378">Hydrolase</keyword>
<accession>A0ABD5RQ46</accession>
<protein>
    <submittedName>
        <fullName evidence="1">Cyclase family protein</fullName>
        <ecNumber evidence="1">3.5.-.-</ecNumber>
    </submittedName>
</protein>
<gene>
    <name evidence="1" type="ORF">ACFPYI_13645</name>
</gene>